<dbReference type="InterPro" id="IPR001296">
    <property type="entry name" value="Glyco_trans_1"/>
</dbReference>
<name>A0A379DGV6_9PORP</name>
<accession>A0A379DGV6</accession>
<gene>
    <name evidence="2" type="primary">tagE_1</name>
    <name evidence="2" type="ORF">NCTC13100_00332</name>
</gene>
<dbReference type="EMBL" id="UGTI01000001">
    <property type="protein sequence ID" value="SUB77217.1"/>
    <property type="molecule type" value="Genomic_DNA"/>
</dbReference>
<dbReference type="Gene3D" id="3.40.50.2000">
    <property type="entry name" value="Glycogen Phosphorylase B"/>
    <property type="match status" value="2"/>
</dbReference>
<evidence type="ECO:0000259" key="1">
    <source>
        <dbReference type="Pfam" id="PF00534"/>
    </source>
</evidence>
<reference evidence="2 3" key="1">
    <citation type="submission" date="2018-06" db="EMBL/GenBank/DDBJ databases">
        <authorList>
            <consortium name="Pathogen Informatics"/>
            <person name="Doyle S."/>
        </authorList>
    </citation>
    <scope>NUCLEOTIDE SEQUENCE [LARGE SCALE GENOMIC DNA]</scope>
    <source>
        <strain evidence="2 3">NCTC13100</strain>
    </source>
</reference>
<dbReference type="Proteomes" id="UP000254263">
    <property type="component" value="Unassembled WGS sequence"/>
</dbReference>
<keyword evidence="2" id="KW-0808">Transferase</keyword>
<dbReference type="EC" id="2.4.1.52" evidence="2"/>
<sequence>MSEKIILAFVRQPAGGTASYINNYILNAREQKNIHYKVIYFQTESNTYFQESSPLGIDIEILPKISKYNLIKKILCIYKFFKKNKDIFVIEVHNANVGFIFLLPAWLKGIKRRIVMLHSSRYSEYRHRVLINKVLTKITLLFSTSLIACSKLAGDKIYGKKKFEIFKGGASSENYRFNISDRINIREKFNIPSDSTVICHIGRLSPVKNHFFILEVFELFIKKQPQARLILIGDGPLKEEIKSYIAKKALSEFIIMIEHTSKPYLYLSASDIFILPSLFEGLPISAIEAQLSGLQCIISDKVSEEIKFNENISFLKIEDNKLEWVEKITEYSKIENDRTFDLKNFNDKGLNIKEEALKRISYYLSLK</sequence>
<protein>
    <submittedName>
        <fullName evidence="2">Probable poly(Glycerol-phosphate) alpha-glucosyltransferase</fullName>
        <ecNumber evidence="2">2.4.1.52</ecNumber>
    </submittedName>
</protein>
<dbReference type="Pfam" id="PF00534">
    <property type="entry name" value="Glycos_transf_1"/>
    <property type="match status" value="1"/>
</dbReference>
<dbReference type="SUPFAM" id="SSF53756">
    <property type="entry name" value="UDP-Glycosyltransferase/glycogen phosphorylase"/>
    <property type="match status" value="1"/>
</dbReference>
<dbReference type="RefSeq" id="WP_018359515.1">
    <property type="nucleotide sequence ID" value="NZ_UGTI01000001.1"/>
</dbReference>
<proteinExistence type="predicted"/>
<dbReference type="PANTHER" id="PTHR45947:SF3">
    <property type="entry name" value="SULFOQUINOVOSYL TRANSFERASE SQD2"/>
    <property type="match status" value="1"/>
</dbReference>
<feature type="domain" description="Glycosyl transferase family 1" evidence="1">
    <location>
        <begin position="182"/>
        <end position="336"/>
    </location>
</feature>
<organism evidence="2 3">
    <name type="scientific">Porphyromonas macacae</name>
    <dbReference type="NCBI Taxonomy" id="28115"/>
    <lineage>
        <taxon>Bacteria</taxon>
        <taxon>Pseudomonadati</taxon>
        <taxon>Bacteroidota</taxon>
        <taxon>Bacteroidia</taxon>
        <taxon>Bacteroidales</taxon>
        <taxon>Porphyromonadaceae</taxon>
        <taxon>Porphyromonas</taxon>
    </lineage>
</organism>
<keyword evidence="2" id="KW-0328">Glycosyltransferase</keyword>
<evidence type="ECO:0000313" key="3">
    <source>
        <dbReference type="Proteomes" id="UP000254263"/>
    </source>
</evidence>
<dbReference type="GO" id="GO:0047265">
    <property type="term" value="F:poly(glycerol-phosphate) alpha-glucosyltransferase activity"/>
    <property type="evidence" value="ECO:0007669"/>
    <property type="project" value="UniProtKB-EC"/>
</dbReference>
<dbReference type="AlphaFoldDB" id="A0A379DGV6"/>
<dbReference type="InterPro" id="IPR050194">
    <property type="entry name" value="Glycosyltransferase_grp1"/>
</dbReference>
<dbReference type="PANTHER" id="PTHR45947">
    <property type="entry name" value="SULFOQUINOVOSYL TRANSFERASE SQD2"/>
    <property type="match status" value="1"/>
</dbReference>
<evidence type="ECO:0000313" key="2">
    <source>
        <dbReference type="EMBL" id="SUB77217.1"/>
    </source>
</evidence>